<evidence type="ECO:0008006" key="3">
    <source>
        <dbReference type="Google" id="ProtNLM"/>
    </source>
</evidence>
<sequence length="314" mass="37506">MTKNNIKGLDEYYSDLYDSALDDKSNKNYDNAINKLTEIYNNKQLDLINIQLVKLLYKEHRYQEAFEYITLNPNLYLKNIELIKIFIEVLLNNHDFIFARKVVADFNDKLLKDKVILKISVAEKNYEEYFQKSLNSKVKEFAHLGNYEFSKQKSILESSMKIPLKYFVEYGEYLLLDSFVHPLIKSSIVDTFRELKLKININERFIDKKVRELNVYGLSKLESMLSYRNIISIVNESCLKNDPTSKMMFLQYLRVNLMIIYPFNDEIIKNYKLWFEYFYKTFTGRQFDSDTEEKEEINDIGNLILSIYSELFNI</sequence>
<organism evidence="1 2">
    <name type="scientific">Apilactobacillus ozensis DSM 23829 = JCM 17196</name>
    <dbReference type="NCBI Taxonomy" id="1423781"/>
    <lineage>
        <taxon>Bacteria</taxon>
        <taxon>Bacillati</taxon>
        <taxon>Bacillota</taxon>
        <taxon>Bacilli</taxon>
        <taxon>Lactobacillales</taxon>
        <taxon>Lactobacillaceae</taxon>
        <taxon>Apilactobacillus</taxon>
    </lineage>
</organism>
<dbReference type="PATRIC" id="fig|1423781.4.peg.1031"/>
<protein>
    <recommendedName>
        <fullName evidence="3">TPR repeat-containing protein</fullName>
    </recommendedName>
</protein>
<proteinExistence type="predicted"/>
<evidence type="ECO:0000313" key="2">
    <source>
        <dbReference type="Proteomes" id="UP000052012"/>
    </source>
</evidence>
<name>A0A0R2AZX6_9LACO</name>
<dbReference type="EMBL" id="AYYQ01000018">
    <property type="protein sequence ID" value="KRM68675.1"/>
    <property type="molecule type" value="Genomic_DNA"/>
</dbReference>
<gene>
    <name evidence="1" type="ORF">FD06_GL000994</name>
</gene>
<dbReference type="AlphaFoldDB" id="A0A0R2AZX6"/>
<accession>A0A0R2AZX6</accession>
<reference evidence="1 2" key="1">
    <citation type="journal article" date="2015" name="Genome Announc.">
        <title>Expanding the biotechnology potential of lactobacilli through comparative genomics of 213 strains and associated genera.</title>
        <authorList>
            <person name="Sun Z."/>
            <person name="Harris H.M."/>
            <person name="McCann A."/>
            <person name="Guo C."/>
            <person name="Argimon S."/>
            <person name="Zhang W."/>
            <person name="Yang X."/>
            <person name="Jeffery I.B."/>
            <person name="Cooney J.C."/>
            <person name="Kagawa T.F."/>
            <person name="Liu W."/>
            <person name="Song Y."/>
            <person name="Salvetti E."/>
            <person name="Wrobel A."/>
            <person name="Rasinkangas P."/>
            <person name="Parkhill J."/>
            <person name="Rea M.C."/>
            <person name="O'Sullivan O."/>
            <person name="Ritari J."/>
            <person name="Douillard F.P."/>
            <person name="Paul Ross R."/>
            <person name="Yang R."/>
            <person name="Briner A.E."/>
            <person name="Felis G.E."/>
            <person name="de Vos W.M."/>
            <person name="Barrangou R."/>
            <person name="Klaenhammer T.R."/>
            <person name="Caufield P.W."/>
            <person name="Cui Y."/>
            <person name="Zhang H."/>
            <person name="O'Toole P.W."/>
        </authorList>
    </citation>
    <scope>NUCLEOTIDE SEQUENCE [LARGE SCALE GENOMIC DNA]</scope>
    <source>
        <strain evidence="1 2">DSM 23829</strain>
    </source>
</reference>
<dbReference type="RefSeq" id="WP_056965987.1">
    <property type="nucleotide sequence ID" value="NZ_AYYQ01000018.1"/>
</dbReference>
<dbReference type="Proteomes" id="UP000052012">
    <property type="component" value="Unassembled WGS sequence"/>
</dbReference>
<dbReference type="OrthoDB" id="1655898at2"/>
<keyword evidence="2" id="KW-1185">Reference proteome</keyword>
<evidence type="ECO:0000313" key="1">
    <source>
        <dbReference type="EMBL" id="KRM68675.1"/>
    </source>
</evidence>
<comment type="caution">
    <text evidence="1">The sequence shown here is derived from an EMBL/GenBank/DDBJ whole genome shotgun (WGS) entry which is preliminary data.</text>
</comment>
<dbReference type="STRING" id="1423781.FD06_GL000994"/>